<dbReference type="EMBL" id="JANPWB010000016">
    <property type="protein sequence ID" value="KAJ1083950.1"/>
    <property type="molecule type" value="Genomic_DNA"/>
</dbReference>
<feature type="region of interest" description="Disordered" evidence="1">
    <location>
        <begin position="59"/>
        <end position="94"/>
    </location>
</feature>
<dbReference type="AlphaFoldDB" id="A0AAV7L0G7"/>
<accession>A0AAV7L0G7</accession>
<protein>
    <submittedName>
        <fullName evidence="2">Uncharacterized protein</fullName>
    </submittedName>
</protein>
<organism evidence="2 3">
    <name type="scientific">Pleurodeles waltl</name>
    <name type="common">Iberian ribbed newt</name>
    <dbReference type="NCBI Taxonomy" id="8319"/>
    <lineage>
        <taxon>Eukaryota</taxon>
        <taxon>Metazoa</taxon>
        <taxon>Chordata</taxon>
        <taxon>Craniata</taxon>
        <taxon>Vertebrata</taxon>
        <taxon>Euteleostomi</taxon>
        <taxon>Amphibia</taxon>
        <taxon>Batrachia</taxon>
        <taxon>Caudata</taxon>
        <taxon>Salamandroidea</taxon>
        <taxon>Salamandridae</taxon>
        <taxon>Pleurodelinae</taxon>
        <taxon>Pleurodeles</taxon>
    </lineage>
</organism>
<name>A0AAV7L0G7_PLEWA</name>
<evidence type="ECO:0000313" key="2">
    <source>
        <dbReference type="EMBL" id="KAJ1083950.1"/>
    </source>
</evidence>
<comment type="caution">
    <text evidence="2">The sequence shown here is derived from an EMBL/GenBank/DDBJ whole genome shotgun (WGS) entry which is preliminary data.</text>
</comment>
<dbReference type="Proteomes" id="UP001066276">
    <property type="component" value="Chromosome 12"/>
</dbReference>
<keyword evidence="3" id="KW-1185">Reference proteome</keyword>
<reference evidence="2" key="1">
    <citation type="journal article" date="2022" name="bioRxiv">
        <title>Sequencing and chromosome-scale assembly of the giantPleurodeles waltlgenome.</title>
        <authorList>
            <person name="Brown T."/>
            <person name="Elewa A."/>
            <person name="Iarovenko S."/>
            <person name="Subramanian E."/>
            <person name="Araus A.J."/>
            <person name="Petzold A."/>
            <person name="Susuki M."/>
            <person name="Suzuki K.-i.T."/>
            <person name="Hayashi T."/>
            <person name="Toyoda A."/>
            <person name="Oliveira C."/>
            <person name="Osipova E."/>
            <person name="Leigh N.D."/>
            <person name="Simon A."/>
            <person name="Yun M.H."/>
        </authorList>
    </citation>
    <scope>NUCLEOTIDE SEQUENCE</scope>
    <source>
        <strain evidence="2">20211129_DDA</strain>
        <tissue evidence="2">Liver</tissue>
    </source>
</reference>
<evidence type="ECO:0000313" key="3">
    <source>
        <dbReference type="Proteomes" id="UP001066276"/>
    </source>
</evidence>
<gene>
    <name evidence="2" type="ORF">NDU88_004105</name>
</gene>
<sequence>MLNIYQTRVFYWKRASRRYTQFAVFSATKWILLSDGGNRAREARWMTWETVKIHSPLPDKQINSRSVDGGGEDNNRYMVTASGRRGGPRREAERLERHRWEGAWEAQALAPLWQLHGGPCPNEDGLTYQMES</sequence>
<proteinExistence type="predicted"/>
<evidence type="ECO:0000256" key="1">
    <source>
        <dbReference type="SAM" id="MobiDB-lite"/>
    </source>
</evidence>